<dbReference type="AlphaFoldDB" id="A0A0H5QZ64"/>
<protein>
    <submittedName>
        <fullName evidence="2">Uncharacterized protein</fullName>
    </submittedName>
</protein>
<accession>A0A0H5QZ64</accession>
<keyword evidence="1" id="KW-0812">Transmembrane</keyword>
<evidence type="ECO:0000256" key="1">
    <source>
        <dbReference type="SAM" id="Phobius"/>
    </source>
</evidence>
<keyword evidence="1" id="KW-1133">Transmembrane helix</keyword>
<dbReference type="EMBL" id="HACM01000397">
    <property type="protein sequence ID" value="CRZ00839.1"/>
    <property type="molecule type" value="Transcribed_RNA"/>
</dbReference>
<feature type="transmembrane region" description="Helical" evidence="1">
    <location>
        <begin position="206"/>
        <end position="227"/>
    </location>
</feature>
<reference evidence="2" key="1">
    <citation type="submission" date="2015-04" db="EMBL/GenBank/DDBJ databases">
        <title>The genome sequence of the plant pathogenic Rhizarian Plasmodiophora brassicae reveals insights in its biotrophic life cycle and the origin of chitin synthesis.</title>
        <authorList>
            <person name="Schwelm A."/>
            <person name="Fogelqvist J."/>
            <person name="Knaust A."/>
            <person name="Julke S."/>
            <person name="Lilja T."/>
            <person name="Dhandapani V."/>
            <person name="Bonilla-Rosso G."/>
            <person name="Karlsson M."/>
            <person name="Shevchenko A."/>
            <person name="Choi S.R."/>
            <person name="Kim H.G."/>
            <person name="Park J.Y."/>
            <person name="Lim Y.P."/>
            <person name="Ludwig-Muller J."/>
            <person name="Dixelius C."/>
        </authorList>
    </citation>
    <scope>NUCLEOTIDE SEQUENCE</scope>
    <source>
        <tissue evidence="2">Potato root galls</tissue>
    </source>
</reference>
<proteinExistence type="predicted"/>
<feature type="transmembrane region" description="Helical" evidence="1">
    <location>
        <begin position="114"/>
        <end position="132"/>
    </location>
</feature>
<feature type="transmembrane region" description="Helical" evidence="1">
    <location>
        <begin position="57"/>
        <end position="76"/>
    </location>
</feature>
<feature type="transmembrane region" description="Helical" evidence="1">
    <location>
        <begin position="153"/>
        <end position="172"/>
    </location>
</feature>
<feature type="transmembrane region" description="Helical" evidence="1">
    <location>
        <begin position="83"/>
        <end position="102"/>
    </location>
</feature>
<feature type="transmembrane region" description="Helical" evidence="1">
    <location>
        <begin position="21"/>
        <end position="45"/>
    </location>
</feature>
<keyword evidence="1" id="KW-0472">Membrane</keyword>
<name>A0A0H5QZ64_9EUKA</name>
<sequence length="229" mass="25283">MAMKDSLLTDLSVKSGWAWDLPTILSSLYALAYLILSADATGFLFDPQTAIRLRPPLYGLVVCAVINGIACSIDVLDVSFPFINAISSIALLPLLLVFHQIANDCGISKGVFRLRPNVVMIVCSLLGFGVVVEWFMRARASDSTDLTRINVSLLIRAVVNHVLCALAIMLLIMTPYPAFHLLFAASAHTIILIFSHRFSERRYEGITLIIMFCLYFSLTRTTVSISLHS</sequence>
<feature type="transmembrane region" description="Helical" evidence="1">
    <location>
        <begin position="178"/>
        <end position="194"/>
    </location>
</feature>
<evidence type="ECO:0000313" key="2">
    <source>
        <dbReference type="EMBL" id="CRZ00839.1"/>
    </source>
</evidence>
<organism evidence="2">
    <name type="scientific">Spongospora subterranea</name>
    <dbReference type="NCBI Taxonomy" id="70186"/>
    <lineage>
        <taxon>Eukaryota</taxon>
        <taxon>Sar</taxon>
        <taxon>Rhizaria</taxon>
        <taxon>Endomyxa</taxon>
        <taxon>Phytomyxea</taxon>
        <taxon>Plasmodiophorida</taxon>
        <taxon>Plasmodiophoridae</taxon>
        <taxon>Spongospora</taxon>
    </lineage>
</organism>